<accession>A0ABD5PA18</accession>
<keyword evidence="4" id="KW-1185">Reference proteome</keyword>
<evidence type="ECO:0000313" key="3">
    <source>
        <dbReference type="EMBL" id="MFC4357720.1"/>
    </source>
</evidence>
<dbReference type="SUPFAM" id="SSF53756">
    <property type="entry name" value="UDP-Glycosyltransferase/glycogen phosphorylase"/>
    <property type="match status" value="1"/>
</dbReference>
<dbReference type="EMBL" id="JBHSDS010000003">
    <property type="protein sequence ID" value="MFC4357720.1"/>
    <property type="molecule type" value="Genomic_DNA"/>
</dbReference>
<sequence>MGETVGHFRTSFLPLTQTFIYQYLTHHERYEPFVCALSSENRDVFDFEPREVFLDLPRWSPRFWVYGSLAKLGIRGIENTYYQRILDRRDPDIVHAHFGPMGVKLVPHRTNDRQLVTSFYGYDASQLVDSNPEYRTKYEELFDHGDLFLVEGPAMREKVVALGCPKSKLAIQRIAIDTTRIEPRFPQDDGPMQVLMVGRFVEKKGMPDGIKAFASVFEGKAAELRIVGGEADEYTREDLGRVAADCNVENQVTFTGFLEYDQYLREVRTCDVLLAPSKRAESGDSEGGAPTVLLEAQASGKPVVATTHADIPYVIEDGKTGVLAAPGDISGLAAALERCVNDRERMARMGQVGVERMEQRHDVRVLAEQLEERYDGIR</sequence>
<reference evidence="3 4" key="1">
    <citation type="journal article" date="2019" name="Int. J. Syst. Evol. Microbiol.">
        <title>The Global Catalogue of Microorganisms (GCM) 10K type strain sequencing project: providing services to taxonomists for standard genome sequencing and annotation.</title>
        <authorList>
            <consortium name="The Broad Institute Genomics Platform"/>
            <consortium name="The Broad Institute Genome Sequencing Center for Infectious Disease"/>
            <person name="Wu L."/>
            <person name="Ma J."/>
        </authorList>
    </citation>
    <scope>NUCLEOTIDE SEQUENCE [LARGE SCALE GENOMIC DNA]</scope>
    <source>
        <strain evidence="3 4">CGMCC 1.12553</strain>
    </source>
</reference>
<dbReference type="EC" id="2.4.-.-" evidence="3"/>
<dbReference type="Pfam" id="PF00534">
    <property type="entry name" value="Glycos_transf_1"/>
    <property type="match status" value="1"/>
</dbReference>
<dbReference type="InterPro" id="IPR050194">
    <property type="entry name" value="Glycosyltransferase_grp1"/>
</dbReference>
<evidence type="ECO:0000259" key="1">
    <source>
        <dbReference type="Pfam" id="PF00534"/>
    </source>
</evidence>
<protein>
    <submittedName>
        <fullName evidence="3">Glycosyltransferase</fullName>
        <ecNumber evidence="3">2.4.-.-</ecNumber>
    </submittedName>
</protein>
<name>A0ABD5PA18_9EURY</name>
<feature type="domain" description="Glycosyl transferase family 1" evidence="1">
    <location>
        <begin position="181"/>
        <end position="352"/>
    </location>
</feature>
<dbReference type="InterPro" id="IPR028098">
    <property type="entry name" value="Glyco_trans_4-like_N"/>
</dbReference>
<evidence type="ECO:0000259" key="2">
    <source>
        <dbReference type="Pfam" id="PF13439"/>
    </source>
</evidence>
<organism evidence="3 4">
    <name type="scientific">Halobium salinum</name>
    <dbReference type="NCBI Taxonomy" id="1364940"/>
    <lineage>
        <taxon>Archaea</taxon>
        <taxon>Methanobacteriati</taxon>
        <taxon>Methanobacteriota</taxon>
        <taxon>Stenosarchaea group</taxon>
        <taxon>Halobacteria</taxon>
        <taxon>Halobacteriales</taxon>
        <taxon>Haloferacaceae</taxon>
        <taxon>Halobium</taxon>
    </lineage>
</organism>
<dbReference type="PANTHER" id="PTHR45947">
    <property type="entry name" value="SULFOQUINOVOSYL TRANSFERASE SQD2"/>
    <property type="match status" value="1"/>
</dbReference>
<comment type="caution">
    <text evidence="3">The sequence shown here is derived from an EMBL/GenBank/DDBJ whole genome shotgun (WGS) entry which is preliminary data.</text>
</comment>
<dbReference type="Gene3D" id="3.40.50.2000">
    <property type="entry name" value="Glycogen Phosphorylase B"/>
    <property type="match status" value="2"/>
</dbReference>
<dbReference type="Proteomes" id="UP001595921">
    <property type="component" value="Unassembled WGS sequence"/>
</dbReference>
<dbReference type="Pfam" id="PF13439">
    <property type="entry name" value="Glyco_transf_4"/>
    <property type="match status" value="1"/>
</dbReference>
<keyword evidence="3" id="KW-0328">Glycosyltransferase</keyword>
<keyword evidence="3" id="KW-0808">Transferase</keyword>
<dbReference type="GO" id="GO:0016757">
    <property type="term" value="F:glycosyltransferase activity"/>
    <property type="evidence" value="ECO:0007669"/>
    <property type="project" value="UniProtKB-KW"/>
</dbReference>
<feature type="domain" description="Glycosyltransferase subfamily 4-like N-terminal" evidence="2">
    <location>
        <begin position="65"/>
        <end position="180"/>
    </location>
</feature>
<gene>
    <name evidence="3" type="ORF">ACFO0N_07125</name>
</gene>
<proteinExistence type="predicted"/>
<dbReference type="RefSeq" id="WP_267621972.1">
    <property type="nucleotide sequence ID" value="NZ_JAODIW010000006.1"/>
</dbReference>
<evidence type="ECO:0000313" key="4">
    <source>
        <dbReference type="Proteomes" id="UP001595921"/>
    </source>
</evidence>
<dbReference type="PANTHER" id="PTHR45947:SF3">
    <property type="entry name" value="SULFOQUINOVOSYL TRANSFERASE SQD2"/>
    <property type="match status" value="1"/>
</dbReference>
<dbReference type="InterPro" id="IPR001296">
    <property type="entry name" value="Glyco_trans_1"/>
</dbReference>
<dbReference type="AlphaFoldDB" id="A0ABD5PA18"/>